<dbReference type="OrthoDB" id="5430888at2"/>
<protein>
    <recommendedName>
        <fullName evidence="4">Prepilin-type N-terminal cleavage/methylation domain-containing protein</fullName>
    </recommendedName>
</protein>
<dbReference type="RefSeq" id="WP_011938702.1">
    <property type="nucleotide sequence ID" value="NC_009483.1"/>
</dbReference>
<keyword evidence="1" id="KW-0472">Membrane</keyword>
<sequence length="415" mass="44996">MSDKKGFTLIELVVTMAIFVIVIMLSSFVFEKVIGQASQRSKTIEGQLEGVVGLEILRTDLDSAGYGLPFKIMSSATKISGYTEAVDSPNFPVPGVDRASLNDAPATSPRGVVSVNGSGSVGFNQSDYLVIKSVTVALNDTSKKSSRVTYNKIGTDPFGKIAVTGTDDLQPDERAIVMRSTFEGGIEKKRELLIDEKNGGTFFVTVPSTFLPTAFSPLTTDDTCLIYGIDPANGSPLRMPFNRADYFVKRPANVPKICNAGTGVLYKATTNHNNGGITYYPLVDCIGDMQVIYLLDMDEDSAAGTYSNADGSQISPLGDPEKVDGVNVSISDVVATLHDPELLRLRLKEIQVYVLAQMGKRDNVLNYPNDDIVVGKPEAVGRKWSASDMAGTFGAEWRNYRWKVYKITSNASNMQ</sequence>
<dbReference type="NCBIfam" id="TIGR02532">
    <property type="entry name" value="IV_pilin_GFxxxE"/>
    <property type="match status" value="1"/>
</dbReference>
<dbReference type="AlphaFoldDB" id="A5GEZ2"/>
<proteinExistence type="predicted"/>
<keyword evidence="1" id="KW-0812">Transmembrane</keyword>
<evidence type="ECO:0000313" key="3">
    <source>
        <dbReference type="Proteomes" id="UP000006695"/>
    </source>
</evidence>
<name>A5GEZ2_GEOUR</name>
<accession>A5GEZ2</accession>
<dbReference type="EMBL" id="CP000698">
    <property type="protein sequence ID" value="ABQ25997.1"/>
    <property type="molecule type" value="Genomic_DNA"/>
</dbReference>
<keyword evidence="1" id="KW-1133">Transmembrane helix</keyword>
<evidence type="ECO:0000313" key="2">
    <source>
        <dbReference type="EMBL" id="ABQ25997.1"/>
    </source>
</evidence>
<dbReference type="InterPro" id="IPR012902">
    <property type="entry name" value="N_methyl_site"/>
</dbReference>
<keyword evidence="3" id="KW-1185">Reference proteome</keyword>
<organism evidence="2 3">
    <name type="scientific">Geotalea uraniireducens (strain Rf4)</name>
    <name type="common">Geobacter uraniireducens</name>
    <dbReference type="NCBI Taxonomy" id="351605"/>
    <lineage>
        <taxon>Bacteria</taxon>
        <taxon>Pseudomonadati</taxon>
        <taxon>Thermodesulfobacteriota</taxon>
        <taxon>Desulfuromonadia</taxon>
        <taxon>Geobacterales</taxon>
        <taxon>Geobacteraceae</taxon>
        <taxon>Geotalea</taxon>
    </lineage>
</organism>
<dbReference type="Pfam" id="PF07963">
    <property type="entry name" value="N_methyl"/>
    <property type="match status" value="1"/>
</dbReference>
<dbReference type="Proteomes" id="UP000006695">
    <property type="component" value="Chromosome"/>
</dbReference>
<reference evidence="2 3" key="1">
    <citation type="submission" date="2007-05" db="EMBL/GenBank/DDBJ databases">
        <title>Complete sequence of Geobacter uraniireducens Rf4.</title>
        <authorList>
            <consortium name="US DOE Joint Genome Institute"/>
            <person name="Copeland A."/>
            <person name="Lucas S."/>
            <person name="Lapidus A."/>
            <person name="Barry K."/>
            <person name="Detter J.C."/>
            <person name="Glavina del Rio T."/>
            <person name="Hammon N."/>
            <person name="Israni S."/>
            <person name="Dalin E."/>
            <person name="Tice H."/>
            <person name="Pitluck S."/>
            <person name="Chertkov O."/>
            <person name="Brettin T."/>
            <person name="Bruce D."/>
            <person name="Han C."/>
            <person name="Schmutz J."/>
            <person name="Larimer F."/>
            <person name="Land M."/>
            <person name="Hauser L."/>
            <person name="Kyrpides N."/>
            <person name="Mikhailova N."/>
            <person name="Shelobolina E."/>
            <person name="Aklujkar M."/>
            <person name="Lovley D."/>
            <person name="Richardson P."/>
        </authorList>
    </citation>
    <scope>NUCLEOTIDE SEQUENCE [LARGE SCALE GENOMIC DNA]</scope>
    <source>
        <strain evidence="2 3">Rf4</strain>
    </source>
</reference>
<feature type="transmembrane region" description="Helical" evidence="1">
    <location>
        <begin position="7"/>
        <end position="30"/>
    </location>
</feature>
<dbReference type="STRING" id="351605.Gura_1807"/>
<dbReference type="PROSITE" id="PS00409">
    <property type="entry name" value="PROKAR_NTER_METHYL"/>
    <property type="match status" value="1"/>
</dbReference>
<evidence type="ECO:0008006" key="4">
    <source>
        <dbReference type="Google" id="ProtNLM"/>
    </source>
</evidence>
<dbReference type="HOGENOM" id="CLU_777836_0_0_7"/>
<dbReference type="KEGG" id="gur:Gura_1807"/>
<gene>
    <name evidence="2" type="ordered locus">Gura_1807</name>
</gene>
<evidence type="ECO:0000256" key="1">
    <source>
        <dbReference type="SAM" id="Phobius"/>
    </source>
</evidence>